<dbReference type="PANTHER" id="PTHR37017">
    <property type="entry name" value="AB HYDROLASE-1 DOMAIN-CONTAINING PROTEIN-RELATED"/>
    <property type="match status" value="1"/>
</dbReference>
<dbReference type="RefSeq" id="WP_213012410.1">
    <property type="nucleotide sequence ID" value="NZ_BOQN01000125.1"/>
</dbReference>
<evidence type="ECO:0000313" key="2">
    <source>
        <dbReference type="EMBL" id="GIM96736.1"/>
    </source>
</evidence>
<feature type="domain" description="AB hydrolase-1" evidence="1">
    <location>
        <begin position="3"/>
        <end position="212"/>
    </location>
</feature>
<name>A0A920BQI4_9ACTN</name>
<reference evidence="2 3" key="1">
    <citation type="submission" date="2021-03" db="EMBL/GenBank/DDBJ databases">
        <title>Whole genome shotgun sequence of Actinoplanes toevensis NBRC 105298.</title>
        <authorList>
            <person name="Komaki H."/>
            <person name="Tamura T."/>
        </authorList>
    </citation>
    <scope>NUCLEOTIDE SEQUENCE [LARGE SCALE GENOMIC DNA]</scope>
    <source>
        <strain evidence="2 3">NBRC 105298</strain>
    </source>
</reference>
<dbReference type="Gene3D" id="3.40.50.1820">
    <property type="entry name" value="alpha/beta hydrolase"/>
    <property type="match status" value="1"/>
</dbReference>
<dbReference type="PANTHER" id="PTHR37017:SF11">
    <property type="entry name" value="ESTERASE_LIPASE_THIOESTERASE DOMAIN-CONTAINING PROTEIN"/>
    <property type="match status" value="1"/>
</dbReference>
<comment type="caution">
    <text evidence="2">The sequence shown here is derived from an EMBL/GenBank/DDBJ whole genome shotgun (WGS) entry which is preliminary data.</text>
</comment>
<keyword evidence="2" id="KW-0378">Hydrolase</keyword>
<organism evidence="2 3">
    <name type="scientific">Paractinoplanes toevensis</name>
    <dbReference type="NCBI Taxonomy" id="571911"/>
    <lineage>
        <taxon>Bacteria</taxon>
        <taxon>Bacillati</taxon>
        <taxon>Actinomycetota</taxon>
        <taxon>Actinomycetes</taxon>
        <taxon>Micromonosporales</taxon>
        <taxon>Micromonosporaceae</taxon>
        <taxon>Paractinoplanes</taxon>
    </lineage>
</organism>
<dbReference type="AlphaFoldDB" id="A0A920BQI4"/>
<accession>A0A920BQI4</accession>
<dbReference type="SUPFAM" id="SSF53474">
    <property type="entry name" value="alpha/beta-Hydrolases"/>
    <property type="match status" value="1"/>
</dbReference>
<dbReference type="Proteomes" id="UP000677082">
    <property type="component" value="Unassembled WGS sequence"/>
</dbReference>
<sequence length="223" mass="24187">MHIVLVHGAGGTPTTWSELVPLLGGREHSLITNPMTSLTDDVAHTLGVVSSLNEPVLLVGHSYGGAVITNAGRSDLVKGLVYVAAFAPDEGETVNGIVERYPPAEVSKYMRRGPNGEWASEHTDEYWAEIGWDVPVDQRAIWDAESRPSDNRIFSEPTGVPAWRTKPSWYLVAAEDRTLPTVIQRDMAARAGAITSEVPGSHFTPRVRPADVLTVIEQALGEL</sequence>
<dbReference type="InterPro" id="IPR000073">
    <property type="entry name" value="AB_hydrolase_1"/>
</dbReference>
<dbReference type="EMBL" id="BOQN01000125">
    <property type="protein sequence ID" value="GIM96736.1"/>
    <property type="molecule type" value="Genomic_DNA"/>
</dbReference>
<dbReference type="InterPro" id="IPR052897">
    <property type="entry name" value="Sec-Metab_Biosynth_Hydrolase"/>
</dbReference>
<gene>
    <name evidence="2" type="ORF">Ato02nite_085290</name>
</gene>
<keyword evidence="3" id="KW-1185">Reference proteome</keyword>
<evidence type="ECO:0000259" key="1">
    <source>
        <dbReference type="Pfam" id="PF12697"/>
    </source>
</evidence>
<proteinExistence type="predicted"/>
<evidence type="ECO:0000313" key="3">
    <source>
        <dbReference type="Proteomes" id="UP000677082"/>
    </source>
</evidence>
<dbReference type="GO" id="GO:0016787">
    <property type="term" value="F:hydrolase activity"/>
    <property type="evidence" value="ECO:0007669"/>
    <property type="project" value="UniProtKB-KW"/>
</dbReference>
<dbReference type="InterPro" id="IPR029058">
    <property type="entry name" value="AB_hydrolase_fold"/>
</dbReference>
<dbReference type="Pfam" id="PF12697">
    <property type="entry name" value="Abhydrolase_6"/>
    <property type="match status" value="1"/>
</dbReference>
<protein>
    <submittedName>
        <fullName evidence="2">Alpha/beta hydrolase</fullName>
    </submittedName>
</protein>